<dbReference type="SUPFAM" id="SSF161084">
    <property type="entry name" value="MAPEG domain-like"/>
    <property type="match status" value="1"/>
</dbReference>
<dbReference type="EMBL" id="MU003775">
    <property type="protein sequence ID" value="KAF2723752.1"/>
    <property type="molecule type" value="Genomic_DNA"/>
</dbReference>
<accession>A0A9P4QAR9</accession>
<evidence type="ECO:0000256" key="1">
    <source>
        <dbReference type="ARBA" id="ARBA00004370"/>
    </source>
</evidence>
<proteinExistence type="predicted"/>
<evidence type="ECO:0000313" key="5">
    <source>
        <dbReference type="EMBL" id="KAF2723752.1"/>
    </source>
</evidence>
<evidence type="ECO:0000313" key="6">
    <source>
        <dbReference type="Proteomes" id="UP000799441"/>
    </source>
</evidence>
<name>A0A9P4QAR9_9PEZI</name>
<reference evidence="5" key="1">
    <citation type="journal article" date="2020" name="Stud. Mycol.">
        <title>101 Dothideomycetes genomes: a test case for predicting lifestyles and emergence of pathogens.</title>
        <authorList>
            <person name="Haridas S."/>
            <person name="Albert R."/>
            <person name="Binder M."/>
            <person name="Bloem J."/>
            <person name="Labutti K."/>
            <person name="Salamov A."/>
            <person name="Andreopoulos B."/>
            <person name="Baker S."/>
            <person name="Barry K."/>
            <person name="Bills G."/>
            <person name="Bluhm B."/>
            <person name="Cannon C."/>
            <person name="Castanera R."/>
            <person name="Culley D."/>
            <person name="Daum C."/>
            <person name="Ezra D."/>
            <person name="Gonzalez J."/>
            <person name="Henrissat B."/>
            <person name="Kuo A."/>
            <person name="Liang C."/>
            <person name="Lipzen A."/>
            <person name="Lutzoni F."/>
            <person name="Magnuson J."/>
            <person name="Mondo S."/>
            <person name="Nolan M."/>
            <person name="Ohm R."/>
            <person name="Pangilinan J."/>
            <person name="Park H.-J."/>
            <person name="Ramirez L."/>
            <person name="Alfaro M."/>
            <person name="Sun H."/>
            <person name="Tritt A."/>
            <person name="Yoshinaga Y."/>
            <person name="Zwiers L.-H."/>
            <person name="Turgeon B."/>
            <person name="Goodwin S."/>
            <person name="Spatafora J."/>
            <person name="Crous P."/>
            <person name="Grigoriev I."/>
        </authorList>
    </citation>
    <scope>NUCLEOTIDE SEQUENCE</scope>
    <source>
        <strain evidence="5">CBS 116435</strain>
    </source>
</reference>
<keyword evidence="3" id="KW-1133">Transmembrane helix</keyword>
<gene>
    <name evidence="5" type="ORF">K431DRAFT_282841</name>
</gene>
<comment type="caution">
    <text evidence="5">The sequence shown here is derived from an EMBL/GenBank/DDBJ whole genome shotgun (WGS) entry which is preliminary data.</text>
</comment>
<dbReference type="GO" id="GO:0016020">
    <property type="term" value="C:membrane"/>
    <property type="evidence" value="ECO:0007669"/>
    <property type="project" value="UniProtKB-SubCell"/>
</dbReference>
<organism evidence="5 6">
    <name type="scientific">Polychaeton citri CBS 116435</name>
    <dbReference type="NCBI Taxonomy" id="1314669"/>
    <lineage>
        <taxon>Eukaryota</taxon>
        <taxon>Fungi</taxon>
        <taxon>Dikarya</taxon>
        <taxon>Ascomycota</taxon>
        <taxon>Pezizomycotina</taxon>
        <taxon>Dothideomycetes</taxon>
        <taxon>Dothideomycetidae</taxon>
        <taxon>Capnodiales</taxon>
        <taxon>Capnodiaceae</taxon>
        <taxon>Polychaeton</taxon>
    </lineage>
</organism>
<evidence type="ECO:0000256" key="2">
    <source>
        <dbReference type="ARBA" id="ARBA00022692"/>
    </source>
</evidence>
<dbReference type="OrthoDB" id="4456959at2759"/>
<dbReference type="Gene3D" id="1.20.120.550">
    <property type="entry name" value="Membrane associated eicosanoid/glutathione metabolism-like domain"/>
    <property type="match status" value="1"/>
</dbReference>
<comment type="subcellular location">
    <subcellularLocation>
        <location evidence="1">Membrane</location>
    </subcellularLocation>
</comment>
<keyword evidence="6" id="KW-1185">Reference proteome</keyword>
<dbReference type="Pfam" id="PF01124">
    <property type="entry name" value="MAPEG"/>
    <property type="match status" value="1"/>
</dbReference>
<dbReference type="InterPro" id="IPR023352">
    <property type="entry name" value="MAPEG-like_dom_sf"/>
</dbReference>
<dbReference type="InterPro" id="IPR001129">
    <property type="entry name" value="Membr-assoc_MAPEG"/>
</dbReference>
<protein>
    <submittedName>
        <fullName evidence="5">Uncharacterized protein</fullName>
    </submittedName>
</protein>
<sequence>MSFSDAPLLRPMAGLCLWTFAMEVWLYSKRIPAIIKYDVKFPPNSLPSDIKSKLPRHIEWPAENFTNLHEQPTVFYAVCLALTQIGVKDSFAVNLAWAYVGIRVGHSIVQAKFNNVLLRLQLFLLSGVTLATLTTKLALNVF</sequence>
<dbReference type="AlphaFoldDB" id="A0A9P4QAR9"/>
<keyword evidence="4" id="KW-0472">Membrane</keyword>
<evidence type="ECO:0000256" key="3">
    <source>
        <dbReference type="ARBA" id="ARBA00022989"/>
    </source>
</evidence>
<keyword evidence="2" id="KW-0812">Transmembrane</keyword>
<evidence type="ECO:0000256" key="4">
    <source>
        <dbReference type="ARBA" id="ARBA00023136"/>
    </source>
</evidence>
<dbReference type="Proteomes" id="UP000799441">
    <property type="component" value="Unassembled WGS sequence"/>
</dbReference>